<dbReference type="Gene3D" id="2.60.120.430">
    <property type="entry name" value="Galactose-binding lectin"/>
    <property type="match status" value="3"/>
</dbReference>
<dbReference type="InterPro" id="IPR050546">
    <property type="entry name" value="Glycosyl_Hydrlase_16"/>
</dbReference>
<dbReference type="CDD" id="cd08023">
    <property type="entry name" value="GH16_laminarinase_like"/>
    <property type="match status" value="1"/>
</dbReference>
<dbReference type="Pfam" id="PF00722">
    <property type="entry name" value="Glyco_hydro_16"/>
    <property type="match status" value="1"/>
</dbReference>
<dbReference type="SUPFAM" id="SSF49785">
    <property type="entry name" value="Galactose-binding domain-like"/>
    <property type="match status" value="3"/>
</dbReference>
<proteinExistence type="inferred from homology"/>
<organism evidence="3 4">
    <name type="scientific">Thalassotalea fonticola</name>
    <dbReference type="NCBI Taxonomy" id="3065649"/>
    <lineage>
        <taxon>Bacteria</taxon>
        <taxon>Pseudomonadati</taxon>
        <taxon>Pseudomonadota</taxon>
        <taxon>Gammaproteobacteria</taxon>
        <taxon>Alteromonadales</taxon>
        <taxon>Colwelliaceae</taxon>
        <taxon>Thalassotalea</taxon>
    </lineage>
</organism>
<dbReference type="InterPro" id="IPR000757">
    <property type="entry name" value="Beta-glucanase-like"/>
</dbReference>
<dbReference type="Gene3D" id="2.60.120.200">
    <property type="match status" value="1"/>
</dbReference>
<dbReference type="PANTHER" id="PTHR10963">
    <property type="entry name" value="GLYCOSYL HYDROLASE-RELATED"/>
    <property type="match status" value="1"/>
</dbReference>
<name>A0ABZ0GNB8_9GAMM</name>
<evidence type="ECO:0000313" key="3">
    <source>
        <dbReference type="EMBL" id="WOH37070.1"/>
    </source>
</evidence>
<protein>
    <submittedName>
        <fullName evidence="3">Family 16 glycosylhydrolase</fullName>
    </submittedName>
</protein>
<feature type="domain" description="GH16" evidence="2">
    <location>
        <begin position="38"/>
        <end position="331"/>
    </location>
</feature>
<dbReference type="InterPro" id="IPR013320">
    <property type="entry name" value="ConA-like_dom_sf"/>
</dbReference>
<dbReference type="EMBL" id="CP136600">
    <property type="protein sequence ID" value="WOH37070.1"/>
    <property type="molecule type" value="Genomic_DNA"/>
</dbReference>
<dbReference type="RefSeq" id="WP_348395864.1">
    <property type="nucleotide sequence ID" value="NZ_CP136600.1"/>
</dbReference>
<keyword evidence="4" id="KW-1185">Reference proteome</keyword>
<accession>A0ABZ0GNB8</accession>
<gene>
    <name evidence="3" type="ORF">RI844_17125</name>
</gene>
<sequence length="892" mass="95994">MTTIGSAKRKSRAIASLIGISVALGLSGCEETNTDTDFESIDTTVPVNDWQMVWNDEFDGDKIDSSKWFHEINCNGGGNEEQQCYTDSAENSFVADGILNIVALPAEDTTEKAYTSARLNTQNLGDWKYGRFEMRAKLPFGQGSHPAFWMLPTDNVYGGWPDSGEIDILEAVNLKTIDDEGVTESKVVGTLHYGEHDIWSGKEYSLPEGVNPADDFHTYAIEWQEGEMRWYVDGYLYQTQMASEVRYNSKEQAVGLAHRGWYSEYHDIISGELETHWDNSPFDQDFHLLLNLAVGGDWAENVNDGGVDAAAFANGQTFAIDYVRVYECVIDPDTGKGCETIRAGYKDEDTLVPGLAPIPSPPSTGIPVNLTIFEDAENPLWQMWDCCGGSEPVVVTDDDPAHGAVSEFIIGAEPTVMGYTTREGHGVEGSGPFDASPMIDTGSVKFDIKVVTAPADASSTWMFKIESGDGTTAAELPFTDSNEGVAPTVGEWQSYTFDLSVLANEGLDLSAIDVLMIFPAWGTGEGAVYLVDNVEISQEGAGSLPELVLFEDEANADWAPWDCCGGSTPTEEFDDDAHGLTVEFSIGATATVMGFKPEDGSEISFDASALLTDGVVQFDMNVVTAPNDASSTWMFKIESNGTTEAVEIPITDSDEGVAPATGVWQTYTFKLSDLQTAGLDISAIDVIMIFPAWDTGDGAVYRVDNAKIYSPSAANTPNTPTASGITLFEEAATTGWVIWDCCAGSTPTVETDDAEHGNTAEFVIGETATVMGITSREGHNAGGVPYDASALLSTGVVQFEMKVVTAPNDASAEWIFKIESGDATTEVELPVTDSLEGAAPIAGVWQTYTFSLQSLYDAGLDVSEIDVLMIFPAWGSGEGAVYRVDNVKIATP</sequence>
<dbReference type="InterPro" id="IPR008979">
    <property type="entry name" value="Galactose-bd-like_sf"/>
</dbReference>
<dbReference type="SUPFAM" id="SSF49899">
    <property type="entry name" value="Concanavalin A-like lectins/glucanases"/>
    <property type="match status" value="1"/>
</dbReference>
<comment type="similarity">
    <text evidence="1">Belongs to the glycosyl hydrolase 16 family.</text>
</comment>
<evidence type="ECO:0000259" key="2">
    <source>
        <dbReference type="PROSITE" id="PS51762"/>
    </source>
</evidence>
<dbReference type="PROSITE" id="PS51762">
    <property type="entry name" value="GH16_2"/>
    <property type="match status" value="1"/>
</dbReference>
<reference evidence="3 4" key="1">
    <citation type="submission" date="2023-09" db="EMBL/GenBank/DDBJ databases">
        <authorList>
            <person name="Qi X."/>
        </authorList>
    </citation>
    <scope>NUCLEOTIDE SEQUENCE [LARGE SCALE GENOMIC DNA]</scope>
    <source>
        <strain evidence="3 4">S1-1</strain>
    </source>
</reference>
<evidence type="ECO:0000256" key="1">
    <source>
        <dbReference type="ARBA" id="ARBA00006865"/>
    </source>
</evidence>
<dbReference type="PANTHER" id="PTHR10963:SF55">
    <property type="entry name" value="GLYCOSIDE HYDROLASE FAMILY 16 PROTEIN"/>
    <property type="match status" value="1"/>
</dbReference>
<dbReference type="Proteomes" id="UP001301442">
    <property type="component" value="Chromosome"/>
</dbReference>
<evidence type="ECO:0000313" key="4">
    <source>
        <dbReference type="Proteomes" id="UP001301442"/>
    </source>
</evidence>